<dbReference type="OrthoDB" id="3797628at2759"/>
<accession>F6I4J2</accession>
<dbReference type="AlphaFoldDB" id="F6I4J2"/>
<protein>
    <submittedName>
        <fullName evidence="1">Uncharacterized protein</fullName>
    </submittedName>
</protein>
<reference evidence="2" key="1">
    <citation type="journal article" date="2007" name="Nature">
        <title>The grapevine genome sequence suggests ancestral hexaploidization in major angiosperm phyla.</title>
        <authorList>
            <consortium name="The French-Italian Public Consortium for Grapevine Genome Characterization."/>
            <person name="Jaillon O."/>
            <person name="Aury J.-M."/>
            <person name="Noel B."/>
            <person name="Policriti A."/>
            <person name="Clepet C."/>
            <person name="Casagrande A."/>
            <person name="Choisne N."/>
            <person name="Aubourg S."/>
            <person name="Vitulo N."/>
            <person name="Jubin C."/>
            <person name="Vezzi A."/>
            <person name="Legeai F."/>
            <person name="Hugueney P."/>
            <person name="Dasilva C."/>
            <person name="Horner D."/>
            <person name="Mica E."/>
            <person name="Jublot D."/>
            <person name="Poulain J."/>
            <person name="Bruyere C."/>
            <person name="Billault A."/>
            <person name="Segurens B."/>
            <person name="Gouyvenoux M."/>
            <person name="Ugarte E."/>
            <person name="Cattonaro F."/>
            <person name="Anthouard V."/>
            <person name="Vico V."/>
            <person name="Del Fabbro C."/>
            <person name="Alaux M."/>
            <person name="Di Gaspero G."/>
            <person name="Dumas V."/>
            <person name="Felice N."/>
            <person name="Paillard S."/>
            <person name="Juman I."/>
            <person name="Moroldo M."/>
            <person name="Scalabrin S."/>
            <person name="Canaguier A."/>
            <person name="Le Clainche I."/>
            <person name="Malacrida G."/>
            <person name="Durand E."/>
            <person name="Pesole G."/>
            <person name="Laucou V."/>
            <person name="Chatelet P."/>
            <person name="Merdinoglu D."/>
            <person name="Delledonne M."/>
            <person name="Pezzotti M."/>
            <person name="Lecharny A."/>
            <person name="Scarpelli C."/>
            <person name="Artiguenave F."/>
            <person name="Pe M.E."/>
            <person name="Valle G."/>
            <person name="Morgante M."/>
            <person name="Caboche M."/>
            <person name="Adam-Blondon A.-F."/>
            <person name="Weissenbach J."/>
            <person name="Quetier F."/>
            <person name="Wincker P."/>
        </authorList>
    </citation>
    <scope>NUCLEOTIDE SEQUENCE [LARGE SCALE GENOMIC DNA]</scope>
    <source>
        <strain evidence="2">cv. Pinot noir / PN40024</strain>
    </source>
</reference>
<dbReference type="EMBL" id="FN596746">
    <property type="protein sequence ID" value="CCB61976.1"/>
    <property type="molecule type" value="Genomic_DNA"/>
</dbReference>
<name>F6I4J2_VITVI</name>
<keyword evidence="2" id="KW-1185">Reference proteome</keyword>
<sequence length="86" mass="9429">MKEYYSRETLFFNSTTQDAVVVQSSPVVNPFGTLAAMPQTSIVRHGSTVIQYGISSMPVADNPVPAIVSSLLTSRHLSKRQFKLQA</sequence>
<dbReference type="eggNOG" id="KOG0845">
    <property type="taxonomic scope" value="Eukaryota"/>
</dbReference>
<dbReference type="PaxDb" id="29760-VIT_14s0060g00170.t01"/>
<dbReference type="HOGENOM" id="CLU_2502505_0_0_1"/>
<proteinExistence type="predicted"/>
<dbReference type="Proteomes" id="UP000009183">
    <property type="component" value="Chromosome 14"/>
</dbReference>
<dbReference type="InParanoid" id="F6I4J2"/>
<gene>
    <name evidence="1" type="ordered locus">VIT_14s0060g00170</name>
</gene>
<evidence type="ECO:0000313" key="2">
    <source>
        <dbReference type="Proteomes" id="UP000009183"/>
    </source>
</evidence>
<dbReference type="STRING" id="29760.F6I4J2"/>
<evidence type="ECO:0000313" key="1">
    <source>
        <dbReference type="EMBL" id="CCB61976.1"/>
    </source>
</evidence>
<organism evidence="1 2">
    <name type="scientific">Vitis vinifera</name>
    <name type="common">Grape</name>
    <dbReference type="NCBI Taxonomy" id="29760"/>
    <lineage>
        <taxon>Eukaryota</taxon>
        <taxon>Viridiplantae</taxon>
        <taxon>Streptophyta</taxon>
        <taxon>Embryophyta</taxon>
        <taxon>Tracheophyta</taxon>
        <taxon>Spermatophyta</taxon>
        <taxon>Magnoliopsida</taxon>
        <taxon>eudicotyledons</taxon>
        <taxon>Gunneridae</taxon>
        <taxon>Pentapetalae</taxon>
        <taxon>rosids</taxon>
        <taxon>Vitales</taxon>
        <taxon>Vitaceae</taxon>
        <taxon>Viteae</taxon>
        <taxon>Vitis</taxon>
    </lineage>
</organism>